<protein>
    <submittedName>
        <fullName evidence="2">Uncharacterized protein</fullName>
    </submittedName>
</protein>
<feature type="region of interest" description="Disordered" evidence="1">
    <location>
        <begin position="87"/>
        <end position="135"/>
    </location>
</feature>
<reference evidence="2" key="1">
    <citation type="submission" date="2022-08" db="UniProtKB">
        <authorList>
            <consortium name="EnsemblMetazoa"/>
        </authorList>
    </citation>
    <scope>IDENTIFICATION</scope>
    <source>
        <strain evidence="2">EBRO</strain>
    </source>
</reference>
<dbReference type="VEuPathDB" id="VectorBase:AATE016964"/>
<feature type="region of interest" description="Disordered" evidence="1">
    <location>
        <begin position="158"/>
        <end position="213"/>
    </location>
</feature>
<dbReference type="AlphaFoldDB" id="A0A182JF79"/>
<evidence type="ECO:0000313" key="2">
    <source>
        <dbReference type="EnsemblMetazoa" id="AATE016964-PA.1"/>
    </source>
</evidence>
<organism evidence="2">
    <name type="scientific">Anopheles atroparvus</name>
    <name type="common">European mosquito</name>
    <dbReference type="NCBI Taxonomy" id="41427"/>
    <lineage>
        <taxon>Eukaryota</taxon>
        <taxon>Metazoa</taxon>
        <taxon>Ecdysozoa</taxon>
        <taxon>Arthropoda</taxon>
        <taxon>Hexapoda</taxon>
        <taxon>Insecta</taxon>
        <taxon>Pterygota</taxon>
        <taxon>Neoptera</taxon>
        <taxon>Endopterygota</taxon>
        <taxon>Diptera</taxon>
        <taxon>Nematocera</taxon>
        <taxon>Culicoidea</taxon>
        <taxon>Culicidae</taxon>
        <taxon>Anophelinae</taxon>
        <taxon>Anopheles</taxon>
    </lineage>
</organism>
<dbReference type="EnsemblMetazoa" id="AATE016964-RA">
    <property type="protein sequence ID" value="AATE016964-PA.1"/>
    <property type="gene ID" value="AATE016964"/>
</dbReference>
<feature type="compositionally biased region" description="Basic and acidic residues" evidence="1">
    <location>
        <begin position="181"/>
        <end position="195"/>
    </location>
</feature>
<name>A0A182JF79_ANOAO</name>
<accession>A0A182JF79</accession>
<proteinExistence type="predicted"/>
<sequence length="226" mass="24056">MPAATPISSTIPDAPIVPPVDGEVAVLLPNDEAGCDGGVSLVPRDALVLAVVVCGHPLHHQRRLVRQRVDLLVLDVKLGRLVHVQHLPGPGPVELGPGGGLSSARQASPFPEAGRRTQHYRRLSGSDVPDDERIGRPSLVQVYDMDIGLPVATMATVSGSPSAPTTVDDGGGLNFGGSAKDGTKKKEGERKRSSDETYPPQRPGFDELFMPARKGRTRVAYRERLC</sequence>
<evidence type="ECO:0000256" key="1">
    <source>
        <dbReference type="SAM" id="MobiDB-lite"/>
    </source>
</evidence>